<dbReference type="Proteomes" id="UP000436822">
    <property type="component" value="Unassembled WGS sequence"/>
</dbReference>
<dbReference type="AlphaFoldDB" id="A0A6N6JE45"/>
<dbReference type="GO" id="GO:0005886">
    <property type="term" value="C:plasma membrane"/>
    <property type="evidence" value="ECO:0007669"/>
    <property type="project" value="UniProtKB-SubCell"/>
</dbReference>
<keyword evidence="5 7" id="KW-1133">Transmembrane helix</keyword>
<evidence type="ECO:0000256" key="2">
    <source>
        <dbReference type="ARBA" id="ARBA00009772"/>
    </source>
</evidence>
<reference evidence="8 9" key="1">
    <citation type="submission" date="2019-12" db="EMBL/GenBank/DDBJ databases">
        <title>Litoreibacter badius sp. nov., a novel bacteriochlorophyll a-containing bacterium in the genus Litoreibacter.</title>
        <authorList>
            <person name="Kanamuro M."/>
            <person name="Takabe Y."/>
            <person name="Mori K."/>
            <person name="Takaichi S."/>
            <person name="Hanada S."/>
        </authorList>
    </citation>
    <scope>NUCLEOTIDE SEQUENCE [LARGE SCALE GENOMIC DNA]</scope>
    <source>
        <strain evidence="8 9">K6</strain>
    </source>
</reference>
<evidence type="ECO:0000256" key="3">
    <source>
        <dbReference type="ARBA" id="ARBA00022475"/>
    </source>
</evidence>
<accession>A0A6N6JE45</accession>
<protein>
    <submittedName>
        <fullName evidence="8">Flagellar biosynthesis protein FliR</fullName>
    </submittedName>
</protein>
<feature type="transmembrane region" description="Helical" evidence="7">
    <location>
        <begin position="15"/>
        <end position="33"/>
    </location>
</feature>
<evidence type="ECO:0000256" key="6">
    <source>
        <dbReference type="ARBA" id="ARBA00023136"/>
    </source>
</evidence>
<keyword evidence="9" id="KW-1185">Reference proteome</keyword>
<evidence type="ECO:0000256" key="1">
    <source>
        <dbReference type="ARBA" id="ARBA00004651"/>
    </source>
</evidence>
<dbReference type="PANTHER" id="PTHR30065">
    <property type="entry name" value="FLAGELLAR BIOSYNTHETIC PROTEIN FLIR"/>
    <property type="match status" value="1"/>
</dbReference>
<feature type="transmembrane region" description="Helical" evidence="7">
    <location>
        <begin position="179"/>
        <end position="202"/>
    </location>
</feature>
<name>A0A6N6JE45_9RHOB</name>
<dbReference type="PANTHER" id="PTHR30065:SF1">
    <property type="entry name" value="SURFACE PRESENTATION OF ANTIGENS PROTEIN SPAR"/>
    <property type="match status" value="1"/>
</dbReference>
<keyword evidence="8" id="KW-0969">Cilium</keyword>
<comment type="caution">
    <text evidence="8">The sequence shown here is derived from an EMBL/GenBank/DDBJ whole genome shotgun (WGS) entry which is preliminary data.</text>
</comment>
<comment type="similarity">
    <text evidence="2">Belongs to the FliR/MopE/SpaR family.</text>
</comment>
<comment type="subcellular location">
    <subcellularLocation>
        <location evidence="1">Cell membrane</location>
        <topology evidence="1">Multi-pass membrane protein</topology>
    </subcellularLocation>
</comment>
<keyword evidence="3" id="KW-1003">Cell membrane</keyword>
<dbReference type="PRINTS" id="PR00953">
    <property type="entry name" value="TYPE3IMRPROT"/>
</dbReference>
<dbReference type="EMBL" id="BLJE01000002">
    <property type="protein sequence ID" value="GFE64404.1"/>
    <property type="molecule type" value="Genomic_DNA"/>
</dbReference>
<gene>
    <name evidence="8" type="primary">fliR1</name>
    <name evidence="8" type="ORF">KIN_14780</name>
</gene>
<feature type="transmembrane region" description="Helical" evidence="7">
    <location>
        <begin position="45"/>
        <end position="62"/>
    </location>
</feature>
<evidence type="ECO:0000256" key="7">
    <source>
        <dbReference type="SAM" id="Phobius"/>
    </source>
</evidence>
<keyword evidence="4 7" id="KW-0812">Transmembrane</keyword>
<dbReference type="GO" id="GO:0006605">
    <property type="term" value="P:protein targeting"/>
    <property type="evidence" value="ECO:0007669"/>
    <property type="project" value="InterPro"/>
</dbReference>
<dbReference type="Pfam" id="PF01311">
    <property type="entry name" value="Bac_export_1"/>
    <property type="match status" value="1"/>
</dbReference>
<proteinExistence type="inferred from homology"/>
<dbReference type="InterPro" id="IPR002010">
    <property type="entry name" value="T3SS_IM_R"/>
</dbReference>
<feature type="transmembrane region" description="Helical" evidence="7">
    <location>
        <begin position="214"/>
        <end position="244"/>
    </location>
</feature>
<organism evidence="8 9">
    <name type="scientific">Litoreibacter roseus</name>
    <dbReference type="NCBI Taxonomy" id="2601869"/>
    <lineage>
        <taxon>Bacteria</taxon>
        <taxon>Pseudomonadati</taxon>
        <taxon>Pseudomonadota</taxon>
        <taxon>Alphaproteobacteria</taxon>
        <taxon>Rhodobacterales</taxon>
        <taxon>Roseobacteraceae</taxon>
        <taxon>Litoreibacter</taxon>
    </lineage>
</organism>
<evidence type="ECO:0000256" key="5">
    <source>
        <dbReference type="ARBA" id="ARBA00022989"/>
    </source>
</evidence>
<dbReference type="RefSeq" id="WP_243144854.1">
    <property type="nucleotide sequence ID" value="NZ_BLJE01000002.1"/>
</dbReference>
<sequence>MMGLLSQLSGQANETIWIFALIVMRIGAIMALLPAFGEQAVPARIKLGATMAFSIIVAPVVWSKYQAVFDPELWLSLLWPEVIAGLALGLLFRFFVITLQIAGSVAGQSTSLSQIFGAGMGAEPQPAFSTLLVISGLCLAVMADLHLRVVEAIILSYDVFPVGRAIPSTDLSEWGVGKAAYAFSLGFTLAGPFILISVIYNLTLGVLNRAMPQLMVSFVGAPAISFGSLVMLLISSPFLLTVWLRAFVEGSDLMGTAF</sequence>
<keyword evidence="8" id="KW-0966">Cell projection</keyword>
<evidence type="ECO:0000256" key="4">
    <source>
        <dbReference type="ARBA" id="ARBA00022692"/>
    </source>
</evidence>
<evidence type="ECO:0000313" key="8">
    <source>
        <dbReference type="EMBL" id="GFE64404.1"/>
    </source>
</evidence>
<feature type="transmembrane region" description="Helical" evidence="7">
    <location>
        <begin position="82"/>
        <end position="106"/>
    </location>
</feature>
<keyword evidence="6 7" id="KW-0472">Membrane</keyword>
<evidence type="ECO:0000313" key="9">
    <source>
        <dbReference type="Proteomes" id="UP000436822"/>
    </source>
</evidence>
<keyword evidence="8" id="KW-0282">Flagellum</keyword>